<accession>A0A8W8KUC3</accession>
<reference evidence="2" key="1">
    <citation type="submission" date="2022-08" db="UniProtKB">
        <authorList>
            <consortium name="EnsemblMetazoa"/>
        </authorList>
    </citation>
    <scope>IDENTIFICATION</scope>
    <source>
        <strain evidence="2">05x7-T-G4-1.051#20</strain>
    </source>
</reference>
<keyword evidence="3" id="KW-1185">Reference proteome</keyword>
<organism evidence="2 3">
    <name type="scientific">Magallana gigas</name>
    <name type="common">Pacific oyster</name>
    <name type="synonym">Crassostrea gigas</name>
    <dbReference type="NCBI Taxonomy" id="29159"/>
    <lineage>
        <taxon>Eukaryota</taxon>
        <taxon>Metazoa</taxon>
        <taxon>Spiralia</taxon>
        <taxon>Lophotrochozoa</taxon>
        <taxon>Mollusca</taxon>
        <taxon>Bivalvia</taxon>
        <taxon>Autobranchia</taxon>
        <taxon>Pteriomorphia</taxon>
        <taxon>Ostreida</taxon>
        <taxon>Ostreoidea</taxon>
        <taxon>Ostreidae</taxon>
        <taxon>Magallana</taxon>
    </lineage>
</organism>
<evidence type="ECO:0000313" key="2">
    <source>
        <dbReference type="EnsemblMetazoa" id="G2531.7:cds"/>
    </source>
</evidence>
<name>A0A8W8KUC3_MAGGI</name>
<evidence type="ECO:0000313" key="3">
    <source>
        <dbReference type="Proteomes" id="UP000005408"/>
    </source>
</evidence>
<dbReference type="AlphaFoldDB" id="A0A8W8KUC3"/>
<dbReference type="EnsemblMetazoa" id="G2531.7">
    <property type="protein sequence ID" value="G2531.7:cds"/>
    <property type="gene ID" value="G2531"/>
</dbReference>
<dbReference type="Proteomes" id="UP000005408">
    <property type="component" value="Unassembled WGS sequence"/>
</dbReference>
<feature type="signal peptide" evidence="1">
    <location>
        <begin position="1"/>
        <end position="22"/>
    </location>
</feature>
<proteinExistence type="predicted"/>
<evidence type="ECO:0000256" key="1">
    <source>
        <dbReference type="SAM" id="SignalP"/>
    </source>
</evidence>
<keyword evidence="1" id="KW-0732">Signal</keyword>
<sequence length="96" mass="10797">MRSRDILLWQVSVLVSIKYADGTSILVRQCGDYDWGSHCGDILYDSGDGRGEELIDGCLESCDHDGCNLANRSQWSGTLFTISLIYACFFHSDYNF</sequence>
<protein>
    <submittedName>
        <fullName evidence="2">Uncharacterized protein</fullName>
    </submittedName>
</protein>
<feature type="chain" id="PRO_5036490186" evidence="1">
    <location>
        <begin position="23"/>
        <end position="96"/>
    </location>
</feature>